<sequence>MNSLKKFFPLFVLLPQLLMVIAPLNALAQQPQQPQGNVRKEHLEYCIKQLTVQVGQLEAIESVKKQTNLTPMQKLEAINQILSPQQKQQLRQCMQQPMPPQQQPMPPQ</sequence>
<feature type="chain" id="PRO_5015696957" evidence="2">
    <location>
        <begin position="29"/>
        <end position="108"/>
    </location>
</feature>
<comment type="caution">
    <text evidence="3">The sequence shown here is derived from an EMBL/GenBank/DDBJ whole genome shotgun (WGS) entry which is preliminary data.</text>
</comment>
<feature type="compositionally biased region" description="Pro residues" evidence="1">
    <location>
        <begin position="97"/>
        <end position="108"/>
    </location>
</feature>
<keyword evidence="4" id="KW-1185">Reference proteome</keyword>
<dbReference type="RefSeq" id="WP_106458964.1">
    <property type="nucleotide sequence ID" value="NZ_PXOH01000037.1"/>
</dbReference>
<reference evidence="3 4" key="2">
    <citation type="submission" date="2018-03" db="EMBL/GenBank/DDBJ databases">
        <authorList>
            <person name="Keele B.F."/>
        </authorList>
    </citation>
    <scope>NUCLEOTIDE SEQUENCE [LARGE SCALE GENOMIC DNA]</scope>
    <source>
        <strain evidence="3 4">CCALA 016</strain>
    </source>
</reference>
<evidence type="ECO:0000256" key="1">
    <source>
        <dbReference type="SAM" id="MobiDB-lite"/>
    </source>
</evidence>
<dbReference type="AlphaFoldDB" id="A0A2T1LS84"/>
<feature type="signal peptide" evidence="2">
    <location>
        <begin position="1"/>
        <end position="28"/>
    </location>
</feature>
<reference evidence="3 4" key="1">
    <citation type="submission" date="2018-03" db="EMBL/GenBank/DDBJ databases">
        <title>The ancient ancestry and fast evolution of plastids.</title>
        <authorList>
            <person name="Moore K.R."/>
            <person name="Magnabosco C."/>
            <person name="Momper L."/>
            <person name="Gold D.A."/>
            <person name="Bosak T."/>
            <person name="Fournier G.P."/>
        </authorList>
    </citation>
    <scope>NUCLEOTIDE SEQUENCE [LARGE SCALE GENOMIC DNA]</scope>
    <source>
        <strain evidence="3 4">CCALA 016</strain>
    </source>
</reference>
<dbReference type="EMBL" id="PXOH01000037">
    <property type="protein sequence ID" value="PSF32467.1"/>
    <property type="molecule type" value="Genomic_DNA"/>
</dbReference>
<feature type="compositionally biased region" description="Low complexity" evidence="1">
    <location>
        <begin position="86"/>
        <end position="96"/>
    </location>
</feature>
<name>A0A2T1LS84_9CHRO</name>
<gene>
    <name evidence="3" type="ORF">C7H19_21455</name>
</gene>
<organism evidence="3 4">
    <name type="scientific">Aphanothece hegewaldii CCALA 016</name>
    <dbReference type="NCBI Taxonomy" id="2107694"/>
    <lineage>
        <taxon>Bacteria</taxon>
        <taxon>Bacillati</taxon>
        <taxon>Cyanobacteriota</taxon>
        <taxon>Cyanophyceae</taxon>
        <taxon>Oscillatoriophycideae</taxon>
        <taxon>Chroococcales</taxon>
        <taxon>Aphanothecaceae</taxon>
        <taxon>Aphanothece</taxon>
    </lineage>
</organism>
<protein>
    <submittedName>
        <fullName evidence="3">Uncharacterized protein</fullName>
    </submittedName>
</protein>
<evidence type="ECO:0000313" key="4">
    <source>
        <dbReference type="Proteomes" id="UP000239001"/>
    </source>
</evidence>
<proteinExistence type="predicted"/>
<evidence type="ECO:0000313" key="3">
    <source>
        <dbReference type="EMBL" id="PSF32467.1"/>
    </source>
</evidence>
<accession>A0A2T1LS84</accession>
<dbReference type="Proteomes" id="UP000239001">
    <property type="component" value="Unassembled WGS sequence"/>
</dbReference>
<evidence type="ECO:0000256" key="2">
    <source>
        <dbReference type="SAM" id="SignalP"/>
    </source>
</evidence>
<feature type="region of interest" description="Disordered" evidence="1">
    <location>
        <begin position="86"/>
        <end position="108"/>
    </location>
</feature>
<keyword evidence="2" id="KW-0732">Signal</keyword>